<dbReference type="AlphaFoldDB" id="A0ABD3RBE5"/>
<dbReference type="InterPro" id="IPR057990">
    <property type="entry name" value="TPR_SYO1"/>
</dbReference>
<dbReference type="InterPro" id="IPR016024">
    <property type="entry name" value="ARM-type_fold"/>
</dbReference>
<dbReference type="PANTHER" id="PTHR13347:SF1">
    <property type="entry name" value="HEAT REPEAT-CONTAINING PROTEIN 3"/>
    <property type="match status" value="1"/>
</dbReference>
<dbReference type="Pfam" id="PF25567">
    <property type="entry name" value="TPR_SYO1"/>
    <property type="match status" value="1"/>
</dbReference>
<protein>
    <recommendedName>
        <fullName evidence="2">SYO1-like TPR repeats domain-containing protein</fullName>
    </recommendedName>
</protein>
<sequence length="332" mass="37467">MAGLPLTLLRFFRCWVEFPSAFATALRAINLAPHDVINNGSIVEDVETANSLKANNLPALATRDIDEILSTCVLCLGNVVSCNLLAVGSSGADEEKSNVNDLFWQNLVSMLNADDHNHHRHVTSLILSLLLHNQPRSQITLVDMTTLDRLISLLLTHRIATADTTAVESDDGEIDDDEVILQMQRNIILILGKMCTSTHSETMDTKVCRALLSQLTLAVSNGDDTSIVVGNARKQDREWQHQEQRKLVIITHEILNVLMDMYGNDDCHEQVFVKECVLDHFRRCIPWFKRTIKRLAANSSSRIKKDHMVEEGFVWNETALNATRFIKYKQNH</sequence>
<organism evidence="3 4">
    <name type="scientific">Cyclostephanos tholiformis</name>
    <dbReference type="NCBI Taxonomy" id="382380"/>
    <lineage>
        <taxon>Eukaryota</taxon>
        <taxon>Sar</taxon>
        <taxon>Stramenopiles</taxon>
        <taxon>Ochrophyta</taxon>
        <taxon>Bacillariophyta</taxon>
        <taxon>Coscinodiscophyceae</taxon>
        <taxon>Thalassiosirophycidae</taxon>
        <taxon>Stephanodiscales</taxon>
        <taxon>Stephanodiscaceae</taxon>
        <taxon>Cyclostephanos</taxon>
    </lineage>
</organism>
<dbReference type="EMBL" id="JALLPB020000343">
    <property type="protein sequence ID" value="KAL3810257.1"/>
    <property type="molecule type" value="Genomic_DNA"/>
</dbReference>
<dbReference type="InterPro" id="IPR011989">
    <property type="entry name" value="ARM-like"/>
</dbReference>
<dbReference type="Gene3D" id="1.25.10.10">
    <property type="entry name" value="Leucine-rich Repeat Variant"/>
    <property type="match status" value="1"/>
</dbReference>
<feature type="domain" description="SYO1-like TPR repeats" evidence="2">
    <location>
        <begin position="50"/>
        <end position="331"/>
    </location>
</feature>
<evidence type="ECO:0000313" key="4">
    <source>
        <dbReference type="Proteomes" id="UP001530377"/>
    </source>
</evidence>
<dbReference type="PANTHER" id="PTHR13347">
    <property type="entry name" value="HEAT REPEAT-CONTAINING PROTEIN 3"/>
    <property type="match status" value="1"/>
</dbReference>
<reference evidence="3 4" key="1">
    <citation type="submission" date="2024-10" db="EMBL/GenBank/DDBJ databases">
        <title>Updated reference genomes for cyclostephanoid diatoms.</title>
        <authorList>
            <person name="Roberts W.R."/>
            <person name="Alverson A.J."/>
        </authorList>
    </citation>
    <scope>NUCLEOTIDE SEQUENCE [LARGE SCALE GENOMIC DNA]</scope>
    <source>
        <strain evidence="3 4">AJA228-03</strain>
    </source>
</reference>
<dbReference type="InterPro" id="IPR052616">
    <property type="entry name" value="SYO1-like"/>
</dbReference>
<evidence type="ECO:0000259" key="2">
    <source>
        <dbReference type="Pfam" id="PF25567"/>
    </source>
</evidence>
<proteinExistence type="inferred from homology"/>
<keyword evidence="4" id="KW-1185">Reference proteome</keyword>
<dbReference type="SUPFAM" id="SSF48371">
    <property type="entry name" value="ARM repeat"/>
    <property type="match status" value="1"/>
</dbReference>
<comment type="similarity">
    <text evidence="1">Belongs to the nuclear import and ribosome assembly adapter family.</text>
</comment>
<evidence type="ECO:0000256" key="1">
    <source>
        <dbReference type="ARBA" id="ARBA00049983"/>
    </source>
</evidence>
<name>A0ABD3RBE5_9STRA</name>
<dbReference type="Proteomes" id="UP001530377">
    <property type="component" value="Unassembled WGS sequence"/>
</dbReference>
<accession>A0ABD3RBE5</accession>
<comment type="caution">
    <text evidence="3">The sequence shown here is derived from an EMBL/GenBank/DDBJ whole genome shotgun (WGS) entry which is preliminary data.</text>
</comment>
<gene>
    <name evidence="3" type="ORF">ACHAXA_008747</name>
</gene>
<evidence type="ECO:0000313" key="3">
    <source>
        <dbReference type="EMBL" id="KAL3810257.1"/>
    </source>
</evidence>